<dbReference type="PRINTS" id="PR00080">
    <property type="entry name" value="SDRFAMILY"/>
</dbReference>
<evidence type="ECO:0000313" key="2">
    <source>
        <dbReference type="EMBL" id="PVX70866.1"/>
    </source>
</evidence>
<dbReference type="Gene3D" id="3.40.50.720">
    <property type="entry name" value="NAD(P)-binding Rossmann-like Domain"/>
    <property type="match status" value="1"/>
</dbReference>
<sequence length="304" mass="32172">MSEQMMEGKVVVVTGAGRGIGREIALMMAKHGAKVVVNDVGVTVNGGESTEDPGQDVVDLIRAGGGEAIVSRESVADAQSANRIVEAAVETFGHIDSVVNNAGILRDRIFHQMTPEEFDAVLRVHLYGSFNVSRAAAPHFKAQKGGSFVHMTSTSGLIGNVGQANYAAAKLGIVGLSKSLALDMARSNVRSNCISPFAFSRMVGSIPETPDQAERLAKVRSMTPADIAPLAVFLASDAAAAVNGQVFTVRRNEIFLMSQPRPIRSMQRSDGWTPQALASHLAPAMAASFVPVEVSAEVFNWDPV</sequence>
<accession>A0ABX5K8K3</accession>
<dbReference type="SMART" id="SM00822">
    <property type="entry name" value="PKS_KR"/>
    <property type="match status" value="1"/>
</dbReference>
<gene>
    <name evidence="2" type="ORF">C7402_13320</name>
</gene>
<dbReference type="InterPro" id="IPR036291">
    <property type="entry name" value="NAD(P)-bd_dom_sf"/>
</dbReference>
<dbReference type="Proteomes" id="UP000245712">
    <property type="component" value="Unassembled WGS sequence"/>
</dbReference>
<evidence type="ECO:0000313" key="3">
    <source>
        <dbReference type="Proteomes" id="UP000245712"/>
    </source>
</evidence>
<dbReference type="InterPro" id="IPR020904">
    <property type="entry name" value="Sc_DH/Rdtase_CS"/>
</dbReference>
<comment type="caution">
    <text evidence="2">The sequence shown here is derived from an EMBL/GenBank/DDBJ whole genome shotgun (WGS) entry which is preliminary data.</text>
</comment>
<dbReference type="InterPro" id="IPR051687">
    <property type="entry name" value="Peroxisomal_Beta-Oxidation"/>
</dbReference>
<keyword evidence="3" id="KW-1185">Reference proteome</keyword>
<proteinExistence type="predicted"/>
<dbReference type="PANTHER" id="PTHR45024:SF3">
    <property type="entry name" value="BLL2957 PROTEIN"/>
    <property type="match status" value="1"/>
</dbReference>
<protein>
    <submittedName>
        <fullName evidence="2">NAD(P)-dependent dehydrogenase (Short-subunit alcohol dehydrogenase family)</fullName>
    </submittedName>
</protein>
<dbReference type="InterPro" id="IPR057326">
    <property type="entry name" value="KR_dom"/>
</dbReference>
<dbReference type="PRINTS" id="PR00081">
    <property type="entry name" value="GDHRDH"/>
</dbReference>
<feature type="domain" description="Ketoreductase" evidence="1">
    <location>
        <begin position="9"/>
        <end position="205"/>
    </location>
</feature>
<dbReference type="InterPro" id="IPR002347">
    <property type="entry name" value="SDR_fam"/>
</dbReference>
<organism evidence="2 3">
    <name type="scientific">Paraburkholderia unamae</name>
    <dbReference type="NCBI Taxonomy" id="219649"/>
    <lineage>
        <taxon>Bacteria</taxon>
        <taxon>Pseudomonadati</taxon>
        <taxon>Pseudomonadota</taxon>
        <taxon>Betaproteobacteria</taxon>
        <taxon>Burkholderiales</taxon>
        <taxon>Burkholderiaceae</taxon>
        <taxon>Paraburkholderia</taxon>
    </lineage>
</organism>
<dbReference type="Pfam" id="PF13561">
    <property type="entry name" value="adh_short_C2"/>
    <property type="match status" value="1"/>
</dbReference>
<dbReference type="PANTHER" id="PTHR45024">
    <property type="entry name" value="DEHYDROGENASES, SHORT CHAIN"/>
    <property type="match status" value="1"/>
</dbReference>
<dbReference type="PROSITE" id="PS00061">
    <property type="entry name" value="ADH_SHORT"/>
    <property type="match status" value="1"/>
</dbReference>
<dbReference type="SUPFAM" id="SSF51735">
    <property type="entry name" value="NAD(P)-binding Rossmann-fold domains"/>
    <property type="match status" value="1"/>
</dbReference>
<reference evidence="2 3" key="1">
    <citation type="submission" date="2018-05" db="EMBL/GenBank/DDBJ databases">
        <title>Genomic Encyclopedia of Type Strains, Phase IV (KMG-V): Genome sequencing to study the core and pangenomes of soil and plant-associated prokaryotes.</title>
        <authorList>
            <person name="Whitman W."/>
        </authorList>
    </citation>
    <scope>NUCLEOTIDE SEQUENCE [LARGE SCALE GENOMIC DNA]</scope>
    <source>
        <strain evidence="2 3">SCZa-39</strain>
    </source>
</reference>
<dbReference type="EMBL" id="QEOB01000033">
    <property type="protein sequence ID" value="PVX70866.1"/>
    <property type="molecule type" value="Genomic_DNA"/>
</dbReference>
<evidence type="ECO:0000259" key="1">
    <source>
        <dbReference type="SMART" id="SM00822"/>
    </source>
</evidence>
<name>A0ABX5K8K3_9BURK</name>